<keyword evidence="1" id="KW-0645">Protease</keyword>
<dbReference type="GO" id="GO:0046872">
    <property type="term" value="F:metal ion binding"/>
    <property type="evidence" value="ECO:0007669"/>
    <property type="project" value="UniProtKB-KW"/>
</dbReference>
<evidence type="ECO:0000256" key="6">
    <source>
        <dbReference type="RuleBase" id="RU003797"/>
    </source>
</evidence>
<dbReference type="InterPro" id="IPR046778">
    <property type="entry name" value="UPF0758_N"/>
</dbReference>
<dbReference type="InterPro" id="IPR020891">
    <property type="entry name" value="UPF0758_CS"/>
</dbReference>
<comment type="caution">
    <text evidence="8">The sequence shown here is derived from an EMBL/GenBank/DDBJ whole genome shotgun (WGS) entry which is preliminary data.</text>
</comment>
<dbReference type="Proteomes" id="UP000295221">
    <property type="component" value="Unassembled WGS sequence"/>
</dbReference>
<dbReference type="Gene3D" id="3.40.140.10">
    <property type="entry name" value="Cytidine Deaminase, domain 2"/>
    <property type="match status" value="1"/>
</dbReference>
<dbReference type="NCBIfam" id="NF000642">
    <property type="entry name" value="PRK00024.1"/>
    <property type="match status" value="1"/>
</dbReference>
<evidence type="ECO:0000256" key="5">
    <source>
        <dbReference type="ARBA" id="ARBA00023049"/>
    </source>
</evidence>
<dbReference type="NCBIfam" id="TIGR00608">
    <property type="entry name" value="radc"/>
    <property type="match status" value="1"/>
</dbReference>
<dbReference type="OrthoDB" id="9804482at2"/>
<dbReference type="Pfam" id="PF20582">
    <property type="entry name" value="UPF0758_N"/>
    <property type="match status" value="1"/>
</dbReference>
<dbReference type="EMBL" id="SLWK01000005">
    <property type="protein sequence ID" value="TCO08286.1"/>
    <property type="molecule type" value="Genomic_DNA"/>
</dbReference>
<dbReference type="InterPro" id="IPR037518">
    <property type="entry name" value="MPN"/>
</dbReference>
<protein>
    <submittedName>
        <fullName evidence="8">DNA repair protein RadC</fullName>
    </submittedName>
</protein>
<evidence type="ECO:0000256" key="2">
    <source>
        <dbReference type="ARBA" id="ARBA00022723"/>
    </source>
</evidence>
<dbReference type="AlphaFoldDB" id="A0A4V2RWG2"/>
<evidence type="ECO:0000256" key="1">
    <source>
        <dbReference type="ARBA" id="ARBA00022670"/>
    </source>
</evidence>
<dbReference type="GO" id="GO:0006508">
    <property type="term" value="P:proteolysis"/>
    <property type="evidence" value="ECO:0007669"/>
    <property type="project" value="UniProtKB-KW"/>
</dbReference>
<keyword evidence="2" id="KW-0479">Metal-binding</keyword>
<sequence>MTQYPKLGIKQLAAEDRPREKLLQKGMASLSDAELIAILIGSGSTKESAVELARKIMAGFQNNLKELGKADINQLKSNFHGVGEAKAITIVAAMELGRRRLLHEVPEYPSIKSSSDVYRLMQPVIGDLPHEEFWVLMLSRSNKVIHRYHLSKGGLTGTVIDVRLIMKKALETRAASIILCHNHPSGNIHPSEADKNITGKLHDAGKILDIPVLDHVIVTDNGYFSFADEGCM</sequence>
<dbReference type="PANTHER" id="PTHR30471">
    <property type="entry name" value="DNA REPAIR PROTEIN RADC"/>
    <property type="match status" value="1"/>
</dbReference>
<comment type="similarity">
    <text evidence="6">Belongs to the UPF0758 family.</text>
</comment>
<dbReference type="PROSITE" id="PS01302">
    <property type="entry name" value="UPF0758"/>
    <property type="match status" value="1"/>
</dbReference>
<keyword evidence="4" id="KW-0862">Zinc</keyword>
<dbReference type="PANTHER" id="PTHR30471:SF3">
    <property type="entry name" value="UPF0758 PROTEIN YEES-RELATED"/>
    <property type="match status" value="1"/>
</dbReference>
<dbReference type="CDD" id="cd08071">
    <property type="entry name" value="MPN_DUF2466"/>
    <property type="match status" value="1"/>
</dbReference>
<feature type="domain" description="MPN" evidence="7">
    <location>
        <begin position="110"/>
        <end position="232"/>
    </location>
</feature>
<organism evidence="8 9">
    <name type="scientific">Natronoflexus pectinivorans</name>
    <dbReference type="NCBI Taxonomy" id="682526"/>
    <lineage>
        <taxon>Bacteria</taxon>
        <taxon>Pseudomonadati</taxon>
        <taxon>Bacteroidota</taxon>
        <taxon>Bacteroidia</taxon>
        <taxon>Marinilabiliales</taxon>
        <taxon>Marinilabiliaceae</taxon>
        <taxon>Natronoflexus</taxon>
    </lineage>
</organism>
<evidence type="ECO:0000256" key="3">
    <source>
        <dbReference type="ARBA" id="ARBA00022801"/>
    </source>
</evidence>
<dbReference type="Pfam" id="PF04002">
    <property type="entry name" value="RadC"/>
    <property type="match status" value="1"/>
</dbReference>
<accession>A0A4V2RWG2</accession>
<proteinExistence type="inferred from homology"/>
<evidence type="ECO:0000313" key="9">
    <source>
        <dbReference type="Proteomes" id="UP000295221"/>
    </source>
</evidence>
<gene>
    <name evidence="8" type="ORF">EV194_10588</name>
</gene>
<dbReference type="GO" id="GO:0008237">
    <property type="term" value="F:metallopeptidase activity"/>
    <property type="evidence" value="ECO:0007669"/>
    <property type="project" value="UniProtKB-KW"/>
</dbReference>
<dbReference type="PROSITE" id="PS50249">
    <property type="entry name" value="MPN"/>
    <property type="match status" value="1"/>
</dbReference>
<dbReference type="RefSeq" id="WP_132433590.1">
    <property type="nucleotide sequence ID" value="NZ_SLWK01000005.1"/>
</dbReference>
<evidence type="ECO:0000259" key="7">
    <source>
        <dbReference type="PROSITE" id="PS50249"/>
    </source>
</evidence>
<keyword evidence="5" id="KW-0482">Metalloprotease</keyword>
<dbReference type="InterPro" id="IPR025657">
    <property type="entry name" value="RadC_JAB"/>
</dbReference>
<evidence type="ECO:0000313" key="8">
    <source>
        <dbReference type="EMBL" id="TCO08286.1"/>
    </source>
</evidence>
<reference evidence="8 9" key="1">
    <citation type="submission" date="2019-03" db="EMBL/GenBank/DDBJ databases">
        <title>Genomic Encyclopedia of Type Strains, Phase IV (KMG-IV): sequencing the most valuable type-strain genomes for metagenomic binning, comparative biology and taxonomic classification.</title>
        <authorList>
            <person name="Goeker M."/>
        </authorList>
    </citation>
    <scope>NUCLEOTIDE SEQUENCE [LARGE SCALE GENOMIC DNA]</scope>
    <source>
        <strain evidence="8 9">DSM 24179</strain>
    </source>
</reference>
<evidence type="ECO:0000256" key="4">
    <source>
        <dbReference type="ARBA" id="ARBA00022833"/>
    </source>
</evidence>
<dbReference type="InterPro" id="IPR001405">
    <property type="entry name" value="UPF0758"/>
</dbReference>
<keyword evidence="3" id="KW-0378">Hydrolase</keyword>
<name>A0A4V2RWG2_9BACT</name>
<keyword evidence="9" id="KW-1185">Reference proteome</keyword>